<evidence type="ECO:0000256" key="1">
    <source>
        <dbReference type="SAM" id="MobiDB-lite"/>
    </source>
</evidence>
<dbReference type="AlphaFoldDB" id="A0A9W9PAL3"/>
<proteinExistence type="predicted"/>
<feature type="chain" id="PRO_5040926834" description="GPI anchored cell wall protein" evidence="2">
    <location>
        <begin position="21"/>
        <end position="151"/>
    </location>
</feature>
<organism evidence="3 4">
    <name type="scientific">Penicillium chermesinum</name>
    <dbReference type="NCBI Taxonomy" id="63820"/>
    <lineage>
        <taxon>Eukaryota</taxon>
        <taxon>Fungi</taxon>
        <taxon>Dikarya</taxon>
        <taxon>Ascomycota</taxon>
        <taxon>Pezizomycotina</taxon>
        <taxon>Eurotiomycetes</taxon>
        <taxon>Eurotiomycetidae</taxon>
        <taxon>Eurotiales</taxon>
        <taxon>Aspergillaceae</taxon>
        <taxon>Penicillium</taxon>
    </lineage>
</organism>
<name>A0A9W9PAL3_9EURO</name>
<dbReference type="GeneID" id="83200661"/>
<dbReference type="EMBL" id="JAPQKS010000003">
    <property type="protein sequence ID" value="KAJ5239442.1"/>
    <property type="molecule type" value="Genomic_DNA"/>
</dbReference>
<reference evidence="3" key="2">
    <citation type="journal article" date="2023" name="IMA Fungus">
        <title>Comparative genomic study of the Penicillium genus elucidates a diverse pangenome and 15 lateral gene transfer events.</title>
        <authorList>
            <person name="Petersen C."/>
            <person name="Sorensen T."/>
            <person name="Nielsen M.R."/>
            <person name="Sondergaard T.E."/>
            <person name="Sorensen J.L."/>
            <person name="Fitzpatrick D.A."/>
            <person name="Frisvad J.C."/>
            <person name="Nielsen K.L."/>
        </authorList>
    </citation>
    <scope>NUCLEOTIDE SEQUENCE</scope>
    <source>
        <strain evidence="3">IBT 19713</strain>
    </source>
</reference>
<evidence type="ECO:0000256" key="2">
    <source>
        <dbReference type="SAM" id="SignalP"/>
    </source>
</evidence>
<feature type="region of interest" description="Disordered" evidence="1">
    <location>
        <begin position="77"/>
        <end position="99"/>
    </location>
</feature>
<evidence type="ECO:0008006" key="5">
    <source>
        <dbReference type="Google" id="ProtNLM"/>
    </source>
</evidence>
<dbReference type="RefSeq" id="XP_058332361.1">
    <property type="nucleotide sequence ID" value="XM_058473358.1"/>
</dbReference>
<sequence>MTRLSSFLMVAFGLLSSASATAVNLARENFDAKCNARRLQLSEALNSQMSDCSQRNMAFTFDYTAACGPILLTPTTSKPAPSTATSSNTSTTNSSAISQNTSAASSTATSDVTSGTSSCASIPSLTSNAAAIHGSKLEAIIGLAVGSMILC</sequence>
<evidence type="ECO:0000313" key="4">
    <source>
        <dbReference type="Proteomes" id="UP001150941"/>
    </source>
</evidence>
<keyword evidence="4" id="KW-1185">Reference proteome</keyword>
<accession>A0A9W9PAL3</accession>
<reference evidence="3" key="1">
    <citation type="submission" date="2022-11" db="EMBL/GenBank/DDBJ databases">
        <authorList>
            <person name="Petersen C."/>
        </authorList>
    </citation>
    <scope>NUCLEOTIDE SEQUENCE</scope>
    <source>
        <strain evidence="3">IBT 19713</strain>
    </source>
</reference>
<gene>
    <name evidence="3" type="ORF">N7468_004061</name>
</gene>
<dbReference type="Proteomes" id="UP001150941">
    <property type="component" value="Unassembled WGS sequence"/>
</dbReference>
<comment type="caution">
    <text evidence="3">The sequence shown here is derived from an EMBL/GenBank/DDBJ whole genome shotgun (WGS) entry which is preliminary data.</text>
</comment>
<evidence type="ECO:0000313" key="3">
    <source>
        <dbReference type="EMBL" id="KAJ5239442.1"/>
    </source>
</evidence>
<keyword evidence="2" id="KW-0732">Signal</keyword>
<feature type="signal peptide" evidence="2">
    <location>
        <begin position="1"/>
        <end position="20"/>
    </location>
</feature>
<protein>
    <recommendedName>
        <fullName evidence="5">GPI anchored cell wall protein</fullName>
    </recommendedName>
</protein>